<name>A0A8J7GWK1_9ACTN</name>
<keyword evidence="6" id="KW-1185">Reference proteome</keyword>
<evidence type="ECO:0000313" key="5">
    <source>
        <dbReference type="EMBL" id="MBG6139438.1"/>
    </source>
</evidence>
<dbReference type="Pfam" id="PF08530">
    <property type="entry name" value="PepX_C"/>
    <property type="match status" value="1"/>
</dbReference>
<dbReference type="SUPFAM" id="SSF53474">
    <property type="entry name" value="alpha/beta-Hydrolases"/>
    <property type="match status" value="1"/>
</dbReference>
<keyword evidence="3" id="KW-0732">Signal</keyword>
<dbReference type="SMART" id="SM00939">
    <property type="entry name" value="PepX_C"/>
    <property type="match status" value="1"/>
</dbReference>
<evidence type="ECO:0000259" key="4">
    <source>
        <dbReference type="SMART" id="SM00939"/>
    </source>
</evidence>
<organism evidence="5 6">
    <name type="scientific">Longispora fulva</name>
    <dbReference type="NCBI Taxonomy" id="619741"/>
    <lineage>
        <taxon>Bacteria</taxon>
        <taxon>Bacillati</taxon>
        <taxon>Actinomycetota</taxon>
        <taxon>Actinomycetes</taxon>
        <taxon>Micromonosporales</taxon>
        <taxon>Micromonosporaceae</taxon>
        <taxon>Longispora</taxon>
    </lineage>
</organism>
<keyword evidence="1 5" id="KW-0378">Hydrolase</keyword>
<evidence type="ECO:0000256" key="1">
    <source>
        <dbReference type="ARBA" id="ARBA00022801"/>
    </source>
</evidence>
<dbReference type="GO" id="GO:0008239">
    <property type="term" value="F:dipeptidyl-peptidase activity"/>
    <property type="evidence" value="ECO:0007669"/>
    <property type="project" value="UniProtKB-EC"/>
</dbReference>
<dbReference type="AlphaFoldDB" id="A0A8J7GWK1"/>
<feature type="signal peptide" evidence="3">
    <location>
        <begin position="1"/>
        <end position="23"/>
    </location>
</feature>
<dbReference type="Proteomes" id="UP000622552">
    <property type="component" value="Unassembled WGS sequence"/>
</dbReference>
<dbReference type="NCBIfam" id="NF003780">
    <property type="entry name" value="PRK05371.1-1"/>
    <property type="match status" value="1"/>
</dbReference>
<evidence type="ECO:0000313" key="6">
    <source>
        <dbReference type="Proteomes" id="UP000622552"/>
    </source>
</evidence>
<dbReference type="EC" id="3.4.14.11" evidence="5"/>
<sequence length="627" mass="66117">MRRLFVVGLALVAALAGAPPVHAAPRFAQSDPIYSYSAAIREAVWVDTPLDNDGNGVPDKVAVDIVRPSEPAQTGGRVPVIMDASPYYQCCGRGNESETKVYANGVVTKFPLYYDNYFVPRGYAFLAVDLAGTSRSTGCEDVGGPEEVLGAKAVIDWLNGTATAHDAAGATVVASWATGKVGMIGKSWDGSVANGVAATGVKGLATIVPISAISSWYDYERINGAVNPRTSSMTGLHGLVTSRPSGTCAAVTNALSSGSDAATANYNSFWDARNYVAKANQVKASVFVVHGMNDLNVQGVNYGQWWDALAANNVPRKIWLSQEGHVDPFDFRRQAWVDTLHRWFDYWLLGLDSGVMSEPMASVERGADVWADSTTWPPAGTVDNVYSLAAGTPGTLSLAAPVAGTSTISDSPNASESTTVGSPTQNKNGRKVYWTAPLAAPLHLAGTPTVTLRVRSTKATTILSARLVDYGTATRVNYRASGEGITTLASESCWGPATAADDACYKNTAKTVATADLAVLSRGWIDGAHRDSLSSPTNMAAGTWYTVTWKLRPLDQVLPAGHRLGLVLSLSDQEFVSPKSTGATVDVDLARSLLRLPTAPNALEGRVALEPSVTVEAPDGPSVVGFR</sequence>
<feature type="region of interest" description="Disordered" evidence="2">
    <location>
        <begin position="407"/>
        <end position="427"/>
    </location>
</feature>
<dbReference type="InterPro" id="IPR008979">
    <property type="entry name" value="Galactose-bd-like_sf"/>
</dbReference>
<accession>A0A8J7GWK1</accession>
<dbReference type="Gene3D" id="3.40.50.1820">
    <property type="entry name" value="alpha/beta hydrolase"/>
    <property type="match status" value="2"/>
</dbReference>
<dbReference type="Gene3D" id="2.60.120.260">
    <property type="entry name" value="Galactose-binding domain-like"/>
    <property type="match status" value="1"/>
</dbReference>
<feature type="chain" id="PRO_5035291904" evidence="3">
    <location>
        <begin position="24"/>
        <end position="627"/>
    </location>
</feature>
<dbReference type="Pfam" id="PF02129">
    <property type="entry name" value="Peptidase_S15"/>
    <property type="match status" value="1"/>
</dbReference>
<evidence type="ECO:0000256" key="2">
    <source>
        <dbReference type="SAM" id="MobiDB-lite"/>
    </source>
</evidence>
<dbReference type="SUPFAM" id="SSF49785">
    <property type="entry name" value="Galactose-binding domain-like"/>
    <property type="match status" value="1"/>
</dbReference>
<dbReference type="RefSeq" id="WP_197006095.1">
    <property type="nucleotide sequence ID" value="NZ_BONS01000012.1"/>
</dbReference>
<comment type="caution">
    <text evidence="5">The sequence shown here is derived from an EMBL/GenBank/DDBJ whole genome shotgun (WGS) entry which is preliminary data.</text>
</comment>
<feature type="domain" description="Xaa-Pro dipeptidyl-peptidase C-terminal" evidence="4">
    <location>
        <begin position="341"/>
        <end position="604"/>
    </location>
</feature>
<proteinExistence type="predicted"/>
<gene>
    <name evidence="5" type="ORF">IW245_005632</name>
</gene>
<reference evidence="5" key="1">
    <citation type="submission" date="2020-11" db="EMBL/GenBank/DDBJ databases">
        <title>Sequencing the genomes of 1000 actinobacteria strains.</title>
        <authorList>
            <person name="Klenk H.-P."/>
        </authorList>
    </citation>
    <scope>NUCLEOTIDE SEQUENCE</scope>
    <source>
        <strain evidence="5">DSM 45356</strain>
    </source>
</reference>
<dbReference type="EMBL" id="JADOUF010000001">
    <property type="protein sequence ID" value="MBG6139438.1"/>
    <property type="molecule type" value="Genomic_DNA"/>
</dbReference>
<dbReference type="InterPro" id="IPR000383">
    <property type="entry name" value="Xaa-Pro-like_dom"/>
</dbReference>
<evidence type="ECO:0000256" key="3">
    <source>
        <dbReference type="SAM" id="SignalP"/>
    </source>
</evidence>
<protein>
    <submittedName>
        <fullName evidence="5">X-Pro dipeptidyl-peptidase</fullName>
        <ecNumber evidence="5">3.4.14.11</ecNumber>
    </submittedName>
</protein>
<dbReference type="InterPro" id="IPR029058">
    <property type="entry name" value="AB_hydrolase_fold"/>
</dbReference>
<dbReference type="InterPro" id="IPR013736">
    <property type="entry name" value="Xaa-Pro_dipept_C"/>
</dbReference>